<dbReference type="EMBL" id="BMWX01000008">
    <property type="protein sequence ID" value="GGZ39210.1"/>
    <property type="molecule type" value="Genomic_DNA"/>
</dbReference>
<evidence type="ECO:0000313" key="2">
    <source>
        <dbReference type="Proteomes" id="UP000619457"/>
    </source>
</evidence>
<protein>
    <submittedName>
        <fullName evidence="1">Uncharacterized protein</fullName>
    </submittedName>
</protein>
<dbReference type="Proteomes" id="UP000619457">
    <property type="component" value="Unassembled WGS sequence"/>
</dbReference>
<accession>A0A918QAN9</accession>
<gene>
    <name evidence="1" type="ORF">GCM10007049_35710</name>
</gene>
<keyword evidence="2" id="KW-1185">Reference proteome</keyword>
<reference evidence="1" key="1">
    <citation type="journal article" date="2014" name="Int. J. Syst. Evol. Microbiol.">
        <title>Complete genome sequence of Corynebacterium casei LMG S-19264T (=DSM 44701T), isolated from a smear-ripened cheese.</title>
        <authorList>
            <consortium name="US DOE Joint Genome Institute (JGI-PGF)"/>
            <person name="Walter F."/>
            <person name="Albersmeier A."/>
            <person name="Kalinowski J."/>
            <person name="Ruckert C."/>
        </authorList>
    </citation>
    <scope>NUCLEOTIDE SEQUENCE</scope>
    <source>
        <strain evidence="1">KCTC 12368</strain>
    </source>
</reference>
<comment type="caution">
    <text evidence="1">The sequence shown here is derived from an EMBL/GenBank/DDBJ whole genome shotgun (WGS) entry which is preliminary data.</text>
</comment>
<name>A0A918QAN9_9BACT</name>
<evidence type="ECO:0000313" key="1">
    <source>
        <dbReference type="EMBL" id="GGZ39210.1"/>
    </source>
</evidence>
<sequence length="162" mass="18582">MARANTKIGDIFSVKINDSSKKYFQYIVSDLTQLNSDVIRAFKKVHPVNANLDDLTEIVNGEVEFYAHCVTKLGLKMGYWEKIGNTNDVGNFDDVLFRSSGDNPQTKVSQDWWVWKINEEQRQVGKLEGENRKAEVGSVIPPDSIVHRMQTGKYDFVYPEFE</sequence>
<dbReference type="AlphaFoldDB" id="A0A918QAN9"/>
<dbReference type="RefSeq" id="WP_018473895.1">
    <property type="nucleotide sequence ID" value="NZ_BMWX01000008.1"/>
</dbReference>
<organism evidence="1 2">
    <name type="scientific">Echinicola pacifica</name>
    <dbReference type="NCBI Taxonomy" id="346377"/>
    <lineage>
        <taxon>Bacteria</taxon>
        <taxon>Pseudomonadati</taxon>
        <taxon>Bacteroidota</taxon>
        <taxon>Cytophagia</taxon>
        <taxon>Cytophagales</taxon>
        <taxon>Cyclobacteriaceae</taxon>
        <taxon>Echinicola</taxon>
    </lineage>
</organism>
<proteinExistence type="predicted"/>
<reference evidence="1" key="2">
    <citation type="submission" date="2020-09" db="EMBL/GenBank/DDBJ databases">
        <authorList>
            <person name="Sun Q."/>
            <person name="Kim S."/>
        </authorList>
    </citation>
    <scope>NUCLEOTIDE SEQUENCE</scope>
    <source>
        <strain evidence="1">KCTC 12368</strain>
    </source>
</reference>